<accession>A0AA88JR98</accession>
<sequence length="294" mass="32543">MSFPGQLTPDSGERPVKIVPIDNGNRAAAVALLAKGFPEKSKAFWSRGLSLISDHHERRELAPIGQLLMKGENAAGVLLTIKSRLPETGRIVVNLSSWYVEPSCRWFAPRMLQIASSSEEELFTDLTPSPEACRLNERLGFQMVTDRTLFYPLPLKALRPSGTRLNPLAAVPPDTLSAAMREMLEDHLRLGCIVAIMQADGRHYPLVFLKTTTKKLPSARLIYCEDRELAQRHISAIARHLLGRGRLALTMAALDGEHNAGGFAAHKFAPIQVKGAWNPHFINETYSELVLLPP</sequence>
<dbReference type="Proteomes" id="UP000473658">
    <property type="component" value="Unassembled WGS sequence"/>
</dbReference>
<evidence type="ECO:0000313" key="2">
    <source>
        <dbReference type="Proteomes" id="UP000473658"/>
    </source>
</evidence>
<evidence type="ECO:0000313" key="1">
    <source>
        <dbReference type="EMBL" id="KAA3504021.1"/>
    </source>
</evidence>
<name>A0AA88JR98_RHIRH</name>
<gene>
    <name evidence="1" type="ORF">DXM27_01635</name>
</gene>
<comment type="caution">
    <text evidence="1">The sequence shown here is derived from an EMBL/GenBank/DDBJ whole genome shotgun (WGS) entry which is preliminary data.</text>
</comment>
<dbReference type="EMBL" id="QRFF01000001">
    <property type="protein sequence ID" value="KAA3504021.1"/>
    <property type="molecule type" value="Genomic_DNA"/>
</dbReference>
<protein>
    <submittedName>
        <fullName evidence="1">Uncharacterized protein</fullName>
    </submittedName>
</protein>
<dbReference type="AlphaFoldDB" id="A0AA88JR98"/>
<organism evidence="1 2">
    <name type="scientific">Rhizobium rhizogenes</name>
    <name type="common">Agrobacterium rhizogenes</name>
    <dbReference type="NCBI Taxonomy" id="359"/>
    <lineage>
        <taxon>Bacteria</taxon>
        <taxon>Pseudomonadati</taxon>
        <taxon>Pseudomonadota</taxon>
        <taxon>Alphaproteobacteria</taxon>
        <taxon>Hyphomicrobiales</taxon>
        <taxon>Rhizobiaceae</taxon>
        <taxon>Rhizobium/Agrobacterium group</taxon>
        <taxon>Rhizobium</taxon>
    </lineage>
</organism>
<proteinExistence type="predicted"/>
<reference evidence="1 2" key="1">
    <citation type="submission" date="2018-08" db="EMBL/GenBank/DDBJ databases">
        <title>Crown Gall in kiwifruit.</title>
        <authorList>
            <person name="Visnovsky S.B."/>
            <person name="Pitman A.R."/>
        </authorList>
    </citation>
    <scope>NUCLEOTIDE SEQUENCE [LARGE SCALE GENOMIC DNA]</scope>
    <source>
        <strain evidence="1 2">SBV_302_78_2</strain>
    </source>
</reference>